<evidence type="ECO:0000313" key="7">
    <source>
        <dbReference type="EMBL" id="GKG98074.1"/>
    </source>
</evidence>
<evidence type="ECO:0000313" key="8">
    <source>
        <dbReference type="Proteomes" id="UP001055091"/>
    </source>
</evidence>
<feature type="transmembrane region" description="Helical" evidence="5">
    <location>
        <begin position="73"/>
        <end position="93"/>
    </location>
</feature>
<dbReference type="Proteomes" id="UP001055091">
    <property type="component" value="Unassembled WGS sequence"/>
</dbReference>
<keyword evidence="4 5" id="KW-0472">Membrane</keyword>
<dbReference type="InterPro" id="IPR049453">
    <property type="entry name" value="Memb_transporter_dom"/>
</dbReference>
<keyword evidence="2 5" id="KW-0812">Transmembrane</keyword>
<feature type="transmembrane region" description="Helical" evidence="5">
    <location>
        <begin position="345"/>
        <end position="363"/>
    </location>
</feature>
<dbReference type="GO" id="GO:0016020">
    <property type="term" value="C:membrane"/>
    <property type="evidence" value="ECO:0007669"/>
    <property type="project" value="UniProtKB-SubCell"/>
</dbReference>
<dbReference type="RefSeq" id="WP_195521891.1">
    <property type="nucleotide sequence ID" value="NZ_BQNJ01000001.1"/>
</dbReference>
<feature type="transmembrane region" description="Helical" evidence="5">
    <location>
        <begin position="146"/>
        <end position="163"/>
    </location>
</feature>
<proteinExistence type="predicted"/>
<feature type="transmembrane region" description="Helical" evidence="5">
    <location>
        <begin position="466"/>
        <end position="490"/>
    </location>
</feature>
<feature type="transmembrane region" description="Helical" evidence="5">
    <location>
        <begin position="438"/>
        <end position="459"/>
    </location>
</feature>
<evidence type="ECO:0000259" key="6">
    <source>
        <dbReference type="Pfam" id="PF13515"/>
    </source>
</evidence>
<evidence type="ECO:0000256" key="5">
    <source>
        <dbReference type="SAM" id="Phobius"/>
    </source>
</evidence>
<keyword evidence="3 5" id="KW-1133">Transmembrane helix</keyword>
<comment type="caution">
    <text evidence="7">The sequence shown here is derived from an EMBL/GenBank/DDBJ whole genome shotgun (WGS) entry which is preliminary data.</text>
</comment>
<accession>A0AA37N1U1</accession>
<dbReference type="AlphaFoldDB" id="A0AA37N1U1"/>
<evidence type="ECO:0000256" key="4">
    <source>
        <dbReference type="ARBA" id="ARBA00023136"/>
    </source>
</evidence>
<comment type="subcellular location">
    <subcellularLocation>
        <location evidence="1">Membrane</location>
        <topology evidence="1">Multi-pass membrane protein</topology>
    </subcellularLocation>
</comment>
<feature type="transmembrane region" description="Helical" evidence="5">
    <location>
        <begin position="122"/>
        <end position="140"/>
    </location>
</feature>
<name>A0AA37N1U1_9FIRM</name>
<dbReference type="EMBL" id="BQNJ01000001">
    <property type="protein sequence ID" value="GKG98074.1"/>
    <property type="molecule type" value="Genomic_DNA"/>
</dbReference>
<reference evidence="7" key="1">
    <citation type="submission" date="2022-01" db="EMBL/GenBank/DDBJ databases">
        <title>Novel bile acid biosynthetic pathways are enriched in the microbiome of centenarians.</title>
        <authorList>
            <person name="Sato Y."/>
            <person name="Atarashi K."/>
            <person name="Plichta R.D."/>
            <person name="Arai Y."/>
            <person name="Sasajima S."/>
            <person name="Kearney M.S."/>
            <person name="Suda W."/>
            <person name="Takeshita K."/>
            <person name="Sasaki T."/>
            <person name="Okamoto S."/>
            <person name="Skelly N.A."/>
            <person name="Okamura Y."/>
            <person name="Vlamakis H."/>
            <person name="Li Y."/>
            <person name="Tanoue T."/>
            <person name="Takei H."/>
            <person name="Nittono H."/>
            <person name="Narushima S."/>
            <person name="Irie J."/>
            <person name="Itoh H."/>
            <person name="Moriya K."/>
            <person name="Sugiura Y."/>
            <person name="Suematsu M."/>
            <person name="Moritoki N."/>
            <person name="Shibata S."/>
            <person name="Littman R.D."/>
            <person name="Fischbach A.M."/>
            <person name="Uwamino Y."/>
            <person name="Inoue T."/>
            <person name="Honda A."/>
            <person name="Hattori M."/>
            <person name="Murai T."/>
            <person name="Xavier J.R."/>
            <person name="Hirose N."/>
            <person name="Honda K."/>
        </authorList>
    </citation>
    <scope>NUCLEOTIDE SEQUENCE</scope>
    <source>
        <strain evidence="7">CE91-St55</strain>
    </source>
</reference>
<protein>
    <recommendedName>
        <fullName evidence="6">Integral membrane bound transporter domain-containing protein</fullName>
    </recommendedName>
</protein>
<evidence type="ECO:0000256" key="1">
    <source>
        <dbReference type="ARBA" id="ARBA00004141"/>
    </source>
</evidence>
<gene>
    <name evidence="7" type="ORF">CE91St55_00560</name>
</gene>
<organism evidence="7 8">
    <name type="scientific">Hungatella hathewayi</name>
    <dbReference type="NCBI Taxonomy" id="154046"/>
    <lineage>
        <taxon>Bacteria</taxon>
        <taxon>Bacillati</taxon>
        <taxon>Bacillota</taxon>
        <taxon>Clostridia</taxon>
        <taxon>Lachnospirales</taxon>
        <taxon>Lachnospiraceae</taxon>
        <taxon>Hungatella</taxon>
    </lineage>
</organism>
<feature type="transmembrane region" description="Helical" evidence="5">
    <location>
        <begin position="21"/>
        <end position="42"/>
    </location>
</feature>
<sequence>MAIPKKSSILPVVQDRIRKNLKFATLSFLFIIAYVNVFQKLFGAENSIVGVIFTIMMSASMARDLTSTPLKHLFAQAAVLVLMAVSACLVSTLNPWAALPVNFAVIYFILYTYTYEYSGHLYFPYILSYLFLVFISPSSPEQLPKRIMAMVTGAVCIILYQLVMGRNRAEETVTDVLLTLIREAKQYISCLLSGSAAPEGLEDIRKNVRRLSCMVYDRRRRELCISDASFALVDSGRGLEHLLILLSQTEHPEDCRDMLEKTLTQLSHFESYVNKKTTAPHLIARTDFITDPEDLRQEEFYNSLKYIRNHLVHMADPEKKSHYRPTLLSLSIRIQAALKVSRVRVIYALRVALLLSLATLLVQSLKLPHGKWLLFTLASVSLPYADDVGQKAEKRLFATAAGGIFSVILYSLVPSPTGRTAIMMLSGYLSFYFTDYKGTFTCSTVGALGGAVFMSAFGWAPVSRMLLIRLAYVIAGIVIAYAANCLLFPYHRSTAAGTLLKKYDFASKLLSKLCSQGVTDTQFYYHLVIQSQLIEEKLYQITSGEEQKLLHDKICECRSLVRAAHRNNPQAEM</sequence>
<evidence type="ECO:0000256" key="3">
    <source>
        <dbReference type="ARBA" id="ARBA00022989"/>
    </source>
</evidence>
<feature type="transmembrane region" description="Helical" evidence="5">
    <location>
        <begin position="397"/>
        <end position="418"/>
    </location>
</feature>
<feature type="domain" description="Integral membrane bound transporter" evidence="6">
    <location>
        <begin position="357"/>
        <end position="481"/>
    </location>
</feature>
<dbReference type="Pfam" id="PF13515">
    <property type="entry name" value="FUSC_2"/>
    <property type="match status" value="1"/>
</dbReference>
<evidence type="ECO:0000256" key="2">
    <source>
        <dbReference type="ARBA" id="ARBA00022692"/>
    </source>
</evidence>